<dbReference type="InterPro" id="IPR016161">
    <property type="entry name" value="Ald_DH/histidinol_DH"/>
</dbReference>
<dbReference type="FunFam" id="3.40.309.10:FF:000002">
    <property type="entry name" value="Methylmalonate-semialdehyde dehydrogenase (Acylating)"/>
    <property type="match status" value="1"/>
</dbReference>
<name>I3UXB1_PSEPU</name>
<organism evidence="5 6">
    <name type="scientific">Pseudomonas putida ND6</name>
    <dbReference type="NCBI Taxonomy" id="231023"/>
    <lineage>
        <taxon>Bacteria</taxon>
        <taxon>Pseudomonadati</taxon>
        <taxon>Pseudomonadota</taxon>
        <taxon>Gammaproteobacteria</taxon>
        <taxon>Pseudomonadales</taxon>
        <taxon>Pseudomonadaceae</taxon>
        <taxon>Pseudomonas</taxon>
    </lineage>
</organism>
<dbReference type="AlphaFoldDB" id="I3UXB1"/>
<dbReference type="InterPro" id="IPR010061">
    <property type="entry name" value="MeMal-semiAld_DH"/>
</dbReference>
<keyword evidence="2" id="KW-0560">Oxidoreductase</keyword>
<evidence type="ECO:0000256" key="2">
    <source>
        <dbReference type="ARBA" id="ARBA00023002"/>
    </source>
</evidence>
<dbReference type="KEGG" id="ppi:YSA_06220"/>
<sequence length="513" mass="55385">MPAARAWLSFVYLEFCMSIVQHLIHGELVTKGERTADVFNPSTGQAVRKVELASRATVQEAIDSAKAAFPAWRNTPPAKRAQVMFRFKQLLEQNEAKISQMISEEHGKTLEDAAGELKRGIENVEFACAAPEVLKGEYSRNVGPNIDAWSDFQPLGVVAGITPFNFPAMVPLWMYPLAIACGNAFILKPSERDPSSTLYIAQLLLEAGLPKGILNVVHGDKEAVDALIEAPEVKALSFVGSTPIAEYIYAEGTKRGKRVQALGGAKNHAVLMPDADLDNAVSALMGAAYGSCGERCMAISVAVCVGDQVADALIAKLEPQIKALKIGAGTSCGLDMGPLVTAAARDKVVGYIDDGVAAGAKLVVDGRGFRVAGNEDGYFVGGTLFDKVTPEMRIYKEEIFGPVLCVVRVNSLEQAMQLINDHEYGNGTCIFTRDGEAARLFCDEIEVGMVGVNVPLPVPVAYHSFGGWKRSLFGDLHAYGPDGVRFYTRRKAITQRWPQRASHEASQFAFPSL</sequence>
<proteinExistence type="predicted"/>
<evidence type="ECO:0000256" key="3">
    <source>
        <dbReference type="ARBA" id="ARBA00023027"/>
    </source>
</evidence>
<reference evidence="5 6" key="1">
    <citation type="journal article" date="2012" name="J. Bacteriol.">
        <title>Complete Genome Sequence of the Naphthalene-Degrading Pseudomonas putida Strain ND6.</title>
        <authorList>
            <person name="Li S."/>
            <person name="Zhao H."/>
            <person name="Li Y."/>
            <person name="Niu S."/>
            <person name="Cai B."/>
        </authorList>
    </citation>
    <scope>NUCLEOTIDE SEQUENCE [LARGE SCALE GENOMIC DNA]</scope>
    <source>
        <strain evidence="5 6">ND6</strain>
    </source>
</reference>
<dbReference type="InterPro" id="IPR016162">
    <property type="entry name" value="Ald_DH_N"/>
</dbReference>
<dbReference type="GO" id="GO:0006210">
    <property type="term" value="P:thymine catabolic process"/>
    <property type="evidence" value="ECO:0007669"/>
    <property type="project" value="TreeGrafter"/>
</dbReference>
<dbReference type="SUPFAM" id="SSF53720">
    <property type="entry name" value="ALDH-like"/>
    <property type="match status" value="1"/>
</dbReference>
<dbReference type="Pfam" id="PF00171">
    <property type="entry name" value="Aldedh"/>
    <property type="match status" value="1"/>
</dbReference>
<dbReference type="CDD" id="cd07085">
    <property type="entry name" value="ALDH_F6_MMSDH"/>
    <property type="match status" value="1"/>
</dbReference>
<evidence type="ECO:0000256" key="1">
    <source>
        <dbReference type="ARBA" id="ARBA00013048"/>
    </source>
</evidence>
<protein>
    <recommendedName>
        <fullName evidence="1">methylmalonate-semialdehyde dehydrogenase (CoA acylating)</fullName>
        <ecNumber evidence="1">1.2.1.27</ecNumber>
    </recommendedName>
</protein>
<dbReference type="Gene3D" id="3.40.309.10">
    <property type="entry name" value="Aldehyde Dehydrogenase, Chain A, domain 2"/>
    <property type="match status" value="1"/>
</dbReference>
<accession>I3UXB1</accession>
<dbReference type="Proteomes" id="UP000005268">
    <property type="component" value="Chromosome"/>
</dbReference>
<dbReference type="EMBL" id="CP003588">
    <property type="protein sequence ID" value="AFK70132.1"/>
    <property type="molecule type" value="Genomic_DNA"/>
</dbReference>
<dbReference type="InterPro" id="IPR015590">
    <property type="entry name" value="Aldehyde_DH_dom"/>
</dbReference>
<dbReference type="PROSITE" id="PS00070">
    <property type="entry name" value="ALDEHYDE_DEHYDR_CYS"/>
    <property type="match status" value="1"/>
</dbReference>
<evidence type="ECO:0000313" key="6">
    <source>
        <dbReference type="Proteomes" id="UP000005268"/>
    </source>
</evidence>
<dbReference type="GO" id="GO:0006574">
    <property type="term" value="P:L-valine catabolic process"/>
    <property type="evidence" value="ECO:0007669"/>
    <property type="project" value="TreeGrafter"/>
</dbReference>
<dbReference type="FunFam" id="3.40.605.10:FF:000003">
    <property type="entry name" value="Methylmalonate-semialdehyde dehydrogenase [acylating]"/>
    <property type="match status" value="1"/>
</dbReference>
<evidence type="ECO:0000259" key="4">
    <source>
        <dbReference type="Pfam" id="PF00171"/>
    </source>
</evidence>
<keyword evidence="3" id="KW-0520">NAD</keyword>
<feature type="domain" description="Aldehyde dehydrogenase" evidence="4">
    <location>
        <begin position="32"/>
        <end position="493"/>
    </location>
</feature>
<dbReference type="InterPro" id="IPR016163">
    <property type="entry name" value="Ald_DH_C"/>
</dbReference>
<dbReference type="EC" id="1.2.1.27" evidence="1"/>
<dbReference type="PANTHER" id="PTHR43866">
    <property type="entry name" value="MALONATE-SEMIALDEHYDE DEHYDROGENASE"/>
    <property type="match status" value="1"/>
</dbReference>
<evidence type="ECO:0000313" key="5">
    <source>
        <dbReference type="EMBL" id="AFK70132.1"/>
    </source>
</evidence>
<dbReference type="HOGENOM" id="CLU_005391_1_10_6"/>
<dbReference type="PANTHER" id="PTHR43866:SF4">
    <property type="entry name" value="MALONATE-SEMIALDEHYDE DEHYDROGENASE"/>
    <property type="match status" value="1"/>
</dbReference>
<gene>
    <name evidence="5" type="ORF">YSA_06220</name>
</gene>
<dbReference type="Gene3D" id="3.40.605.10">
    <property type="entry name" value="Aldehyde Dehydrogenase, Chain A, domain 1"/>
    <property type="match status" value="1"/>
</dbReference>
<dbReference type="GO" id="GO:0004491">
    <property type="term" value="F:methylmalonate-semialdehyde dehydrogenase (acylating, NAD) activity"/>
    <property type="evidence" value="ECO:0007669"/>
    <property type="project" value="UniProtKB-EC"/>
</dbReference>
<dbReference type="InterPro" id="IPR016160">
    <property type="entry name" value="Ald_DH_CS_CYS"/>
</dbReference>
<dbReference type="PATRIC" id="fig|231023.4.peg.2997"/>
<dbReference type="NCBIfam" id="TIGR01722">
    <property type="entry name" value="MMSDH"/>
    <property type="match status" value="1"/>
</dbReference>